<dbReference type="PROSITE" id="PS50995">
    <property type="entry name" value="HTH_MARR_2"/>
    <property type="match status" value="1"/>
</dbReference>
<dbReference type="SMART" id="SM00347">
    <property type="entry name" value="HTH_MARR"/>
    <property type="match status" value="1"/>
</dbReference>
<feature type="domain" description="HTH marR-type" evidence="1">
    <location>
        <begin position="11"/>
        <end position="136"/>
    </location>
</feature>
<dbReference type="PRINTS" id="PR00598">
    <property type="entry name" value="HTHMARR"/>
</dbReference>
<proteinExistence type="predicted"/>
<evidence type="ECO:0000313" key="3">
    <source>
        <dbReference type="Proteomes" id="UP000623461"/>
    </source>
</evidence>
<dbReference type="InterPro" id="IPR000835">
    <property type="entry name" value="HTH_MarR-typ"/>
</dbReference>
<reference evidence="3" key="1">
    <citation type="journal article" date="2019" name="Int. J. Syst. Evol. Microbiol.">
        <title>The Global Catalogue of Microorganisms (GCM) 10K type strain sequencing project: providing services to taxonomists for standard genome sequencing and annotation.</title>
        <authorList>
            <consortium name="The Broad Institute Genomics Platform"/>
            <consortium name="The Broad Institute Genome Sequencing Center for Infectious Disease"/>
            <person name="Wu L."/>
            <person name="Ma J."/>
        </authorList>
    </citation>
    <scope>NUCLEOTIDE SEQUENCE [LARGE SCALE GENOMIC DNA]</scope>
    <source>
        <strain evidence="3">JCM 1365</strain>
    </source>
</reference>
<comment type="caution">
    <text evidence="2">The sequence shown here is derived from an EMBL/GenBank/DDBJ whole genome shotgun (WGS) entry which is preliminary data.</text>
</comment>
<accession>A0ABQ2HZL6</accession>
<dbReference type="SUPFAM" id="SSF46785">
    <property type="entry name" value="Winged helix' DNA-binding domain"/>
    <property type="match status" value="1"/>
</dbReference>
<dbReference type="Proteomes" id="UP000623461">
    <property type="component" value="Unassembled WGS sequence"/>
</dbReference>
<dbReference type="InterPro" id="IPR039422">
    <property type="entry name" value="MarR/SlyA-like"/>
</dbReference>
<dbReference type="InterPro" id="IPR036390">
    <property type="entry name" value="WH_DNA-bd_sf"/>
</dbReference>
<dbReference type="Gene3D" id="1.10.10.10">
    <property type="entry name" value="Winged helix-like DNA-binding domain superfamily/Winged helix DNA-binding domain"/>
    <property type="match status" value="1"/>
</dbReference>
<dbReference type="InterPro" id="IPR036388">
    <property type="entry name" value="WH-like_DNA-bd_sf"/>
</dbReference>
<evidence type="ECO:0000313" key="2">
    <source>
        <dbReference type="EMBL" id="GGM93480.1"/>
    </source>
</evidence>
<dbReference type="PANTHER" id="PTHR33164:SF57">
    <property type="entry name" value="MARR-FAMILY TRANSCRIPTIONAL REGULATOR"/>
    <property type="match status" value="1"/>
</dbReference>
<organism evidence="2 3">
    <name type="scientific">Terrabacter tumescens</name>
    <dbReference type="NCBI Taxonomy" id="60443"/>
    <lineage>
        <taxon>Bacteria</taxon>
        <taxon>Bacillati</taxon>
        <taxon>Actinomycetota</taxon>
        <taxon>Actinomycetes</taxon>
        <taxon>Micrococcales</taxon>
        <taxon>Intrasporangiaceae</taxon>
        <taxon>Terrabacter</taxon>
    </lineage>
</organism>
<keyword evidence="3" id="KW-1185">Reference proteome</keyword>
<sequence>MSPSAASRDAATAALRELILAGERYRIAVATHLDLTVNESRAISHLMARGPMGQTDLATALGLTTSSTTTLVDRLEQRGMVARVPDPHDRRRSTVEIPDSGVRRLNEVRDWMPHAFDALGSDELSRVAELLVTIAGSLRDVTSDIEANQPSTPGHRRRH</sequence>
<evidence type="ECO:0000259" key="1">
    <source>
        <dbReference type="PROSITE" id="PS50995"/>
    </source>
</evidence>
<dbReference type="EMBL" id="BMNZ01000003">
    <property type="protein sequence ID" value="GGM93480.1"/>
    <property type="molecule type" value="Genomic_DNA"/>
</dbReference>
<gene>
    <name evidence="2" type="ORF">GCM10009721_19370</name>
</gene>
<dbReference type="RefSeq" id="WP_052358311.1">
    <property type="nucleotide sequence ID" value="NZ_BMNZ01000003.1"/>
</dbReference>
<dbReference type="PANTHER" id="PTHR33164">
    <property type="entry name" value="TRANSCRIPTIONAL REGULATOR, MARR FAMILY"/>
    <property type="match status" value="1"/>
</dbReference>
<name>A0ABQ2HZL6_9MICO</name>
<dbReference type="Pfam" id="PF12802">
    <property type="entry name" value="MarR_2"/>
    <property type="match status" value="1"/>
</dbReference>
<protein>
    <recommendedName>
        <fullName evidence="1">HTH marR-type domain-containing protein</fullName>
    </recommendedName>
</protein>